<dbReference type="RefSeq" id="WP_214349924.1">
    <property type="nucleotide sequence ID" value="NZ_JAHBOH010000001.1"/>
</dbReference>
<comment type="caution">
    <text evidence="2">The sequence shown here is derived from an EMBL/GenBank/DDBJ whole genome shotgun (WGS) entry which is preliminary data.</text>
</comment>
<feature type="domain" description="SGNH" evidence="1">
    <location>
        <begin position="212"/>
        <end position="424"/>
    </location>
</feature>
<dbReference type="InterPro" id="IPR043968">
    <property type="entry name" value="SGNH"/>
</dbReference>
<organism evidence="2 3">
    <name type="scientific">Cellulomonas fulva</name>
    <dbReference type="NCBI Taxonomy" id="2835530"/>
    <lineage>
        <taxon>Bacteria</taxon>
        <taxon>Bacillati</taxon>
        <taxon>Actinomycetota</taxon>
        <taxon>Actinomycetes</taxon>
        <taxon>Micrococcales</taxon>
        <taxon>Cellulomonadaceae</taxon>
        <taxon>Cellulomonas</taxon>
    </lineage>
</organism>
<name>A0ABS5TZQ9_9CELL</name>
<evidence type="ECO:0000313" key="3">
    <source>
        <dbReference type="Proteomes" id="UP000722125"/>
    </source>
</evidence>
<sequence>MSTAAGRSSGRARRAWGVALVVLTLLVPALVAPGLAAPAVAAPASAPAAAAGAGSSGTTRYVTDLRVTGRGAPGTTRTFTGRVVGATTGSPVTVQRRTADGWVRVAKGSVGAEGRFALRARTTTYGNARYRVVAPGWHGLRATASRPRDVGAYGDVRAVLTRVLSGDVECLGAAALDPRTQPCRNPDLAGTLTPDPRTGSAWESDTQGAFACYVGEVDVPVPSCEYGSGRTDALRVAVVGDSHGAMLLPGIKAAAGKLNWRVSTYVSRGCVLAAPGPSDDPCHFRRSDLLRRLVAARYDVVLVTSYRKSSATPAGIAQAWRRLQDAGSLVVAVGDNPMVSEDLLACATGASTVAQVEACSMPRAEALAKGDALVAAHARVPGSVLVDSTNLVCAPTTCHVAVGNVLVYRDTHHLSATYARTLTPSRLAGVVAALAARQ</sequence>
<evidence type="ECO:0000259" key="1">
    <source>
        <dbReference type="Pfam" id="PF19040"/>
    </source>
</evidence>
<protein>
    <recommendedName>
        <fullName evidence="1">SGNH domain-containing protein</fullName>
    </recommendedName>
</protein>
<keyword evidence="3" id="KW-1185">Reference proteome</keyword>
<evidence type="ECO:0000313" key="2">
    <source>
        <dbReference type="EMBL" id="MBT0994633.1"/>
    </source>
</evidence>
<proteinExistence type="predicted"/>
<dbReference type="Proteomes" id="UP000722125">
    <property type="component" value="Unassembled WGS sequence"/>
</dbReference>
<gene>
    <name evidence="2" type="ORF">KIN34_10070</name>
</gene>
<accession>A0ABS5TZQ9</accession>
<dbReference type="Pfam" id="PF19040">
    <property type="entry name" value="SGNH"/>
    <property type="match status" value="1"/>
</dbReference>
<dbReference type="EMBL" id="JAHBOH010000001">
    <property type="protein sequence ID" value="MBT0994633.1"/>
    <property type="molecule type" value="Genomic_DNA"/>
</dbReference>
<reference evidence="2 3" key="1">
    <citation type="submission" date="2021-05" db="EMBL/GenBank/DDBJ databases">
        <title>Description of Cellulomonas sp. DKR-3 sp. nov.</title>
        <authorList>
            <person name="Dahal R.H."/>
            <person name="Chaudhary D.K."/>
        </authorList>
    </citation>
    <scope>NUCLEOTIDE SEQUENCE [LARGE SCALE GENOMIC DNA]</scope>
    <source>
        <strain evidence="2 3">DKR-3</strain>
    </source>
</reference>